<dbReference type="Proteomes" id="UP000813824">
    <property type="component" value="Unassembled WGS sequence"/>
</dbReference>
<name>A0A8K0XRZ2_9AGAR</name>
<dbReference type="PANTHER" id="PTHR14209">
    <property type="entry name" value="ISOAMYL ACETATE-HYDROLYZING ESTERASE 1"/>
    <property type="match status" value="1"/>
</dbReference>
<evidence type="ECO:0000313" key="3">
    <source>
        <dbReference type="Proteomes" id="UP000813824"/>
    </source>
</evidence>
<keyword evidence="3" id="KW-1185">Reference proteome</keyword>
<sequence>MAANIQDTIILFGDSLTELGSEAGGLVQRFSAVYKRKLDVLNRGFNGYNTRWALHVLPQILATKSEQPHVPKVRLLTIWLGANDAAIPSNVQHVPLSEYASNLTQLIRTVTDPSSAHHSTGTGVIVITPPPVNTVQWRAYKASKVPSEELDRLFETTREYAEKAREVAGGEGVVVVDVWTRIWKEAGEVEEGLSALLTDGLHLNERGYEIVFEEVISAIKVNFPELYYENLKETFSLFGEIDYANPGPSLQKRKIL</sequence>
<proteinExistence type="predicted"/>
<evidence type="ECO:0000259" key="1">
    <source>
        <dbReference type="Pfam" id="PF13472"/>
    </source>
</evidence>
<feature type="domain" description="SGNH hydrolase-type esterase" evidence="1">
    <location>
        <begin position="11"/>
        <end position="210"/>
    </location>
</feature>
<accession>A0A8K0XRZ2</accession>
<dbReference type="InterPro" id="IPR013830">
    <property type="entry name" value="SGNH_hydro"/>
</dbReference>
<dbReference type="CDD" id="cd01838">
    <property type="entry name" value="Isoamyl_acetate_hydrolase_like"/>
    <property type="match status" value="1"/>
</dbReference>
<gene>
    <name evidence="2" type="ORF">BXZ70DRAFT_926906</name>
</gene>
<dbReference type="GO" id="GO:0016787">
    <property type="term" value="F:hydrolase activity"/>
    <property type="evidence" value="ECO:0007669"/>
    <property type="project" value="UniProtKB-KW"/>
</dbReference>
<comment type="caution">
    <text evidence="2">The sequence shown here is derived from an EMBL/GenBank/DDBJ whole genome shotgun (WGS) entry which is preliminary data.</text>
</comment>
<dbReference type="EMBL" id="JAEVFJ010000008">
    <property type="protein sequence ID" value="KAH8102863.1"/>
    <property type="molecule type" value="Genomic_DNA"/>
</dbReference>
<keyword evidence="2" id="KW-0378">Hydrolase</keyword>
<dbReference type="AlphaFoldDB" id="A0A8K0XRZ2"/>
<dbReference type="InterPro" id="IPR036514">
    <property type="entry name" value="SGNH_hydro_sf"/>
</dbReference>
<dbReference type="PANTHER" id="PTHR14209:SF19">
    <property type="entry name" value="ISOAMYL ACETATE-HYDROLYZING ESTERASE 1 HOMOLOG"/>
    <property type="match status" value="1"/>
</dbReference>
<evidence type="ECO:0000313" key="2">
    <source>
        <dbReference type="EMBL" id="KAH8102863.1"/>
    </source>
</evidence>
<dbReference type="Gene3D" id="3.40.50.1110">
    <property type="entry name" value="SGNH hydrolase"/>
    <property type="match status" value="1"/>
</dbReference>
<protein>
    <submittedName>
        <fullName evidence="2">SGNH hydrolase-type esterase domain-containing protein</fullName>
    </submittedName>
</protein>
<dbReference type="SUPFAM" id="SSF52266">
    <property type="entry name" value="SGNH hydrolase"/>
    <property type="match status" value="1"/>
</dbReference>
<organism evidence="2 3">
    <name type="scientific">Cristinia sonorae</name>
    <dbReference type="NCBI Taxonomy" id="1940300"/>
    <lineage>
        <taxon>Eukaryota</taxon>
        <taxon>Fungi</taxon>
        <taxon>Dikarya</taxon>
        <taxon>Basidiomycota</taxon>
        <taxon>Agaricomycotina</taxon>
        <taxon>Agaricomycetes</taxon>
        <taxon>Agaricomycetidae</taxon>
        <taxon>Agaricales</taxon>
        <taxon>Pleurotineae</taxon>
        <taxon>Stephanosporaceae</taxon>
        <taxon>Cristinia</taxon>
    </lineage>
</organism>
<dbReference type="Pfam" id="PF13472">
    <property type="entry name" value="Lipase_GDSL_2"/>
    <property type="match status" value="1"/>
</dbReference>
<dbReference type="OrthoDB" id="671439at2759"/>
<dbReference type="InterPro" id="IPR045136">
    <property type="entry name" value="Iah1-like"/>
</dbReference>
<reference evidence="2" key="1">
    <citation type="journal article" date="2021" name="New Phytol.">
        <title>Evolutionary innovations through gain and loss of genes in the ectomycorrhizal Boletales.</title>
        <authorList>
            <person name="Wu G."/>
            <person name="Miyauchi S."/>
            <person name="Morin E."/>
            <person name="Kuo A."/>
            <person name="Drula E."/>
            <person name="Varga T."/>
            <person name="Kohler A."/>
            <person name="Feng B."/>
            <person name="Cao Y."/>
            <person name="Lipzen A."/>
            <person name="Daum C."/>
            <person name="Hundley H."/>
            <person name="Pangilinan J."/>
            <person name="Johnson J."/>
            <person name="Barry K."/>
            <person name="LaButti K."/>
            <person name="Ng V."/>
            <person name="Ahrendt S."/>
            <person name="Min B."/>
            <person name="Choi I.G."/>
            <person name="Park H."/>
            <person name="Plett J.M."/>
            <person name="Magnuson J."/>
            <person name="Spatafora J.W."/>
            <person name="Nagy L.G."/>
            <person name="Henrissat B."/>
            <person name="Grigoriev I.V."/>
            <person name="Yang Z.L."/>
            <person name="Xu J."/>
            <person name="Martin F.M."/>
        </authorList>
    </citation>
    <scope>NUCLEOTIDE SEQUENCE</scope>
    <source>
        <strain evidence="2">KKN 215</strain>
    </source>
</reference>